<reference evidence="2 3" key="1">
    <citation type="submission" date="2018-04" db="EMBL/GenBank/DDBJ databases">
        <title>Genome of Nocardioides gansuensis WSJ-1.</title>
        <authorList>
            <person name="Wu S."/>
            <person name="Wang G."/>
        </authorList>
    </citation>
    <scope>NUCLEOTIDE SEQUENCE [LARGE SCALE GENOMIC DNA]</scope>
    <source>
        <strain evidence="2 3">WSJ-1</strain>
    </source>
</reference>
<dbReference type="PANTHER" id="PTHR20935">
    <property type="entry name" value="PHOSPHOGLYCERATE MUTASE-RELATED"/>
    <property type="match status" value="1"/>
</dbReference>
<dbReference type="GO" id="GO:0016787">
    <property type="term" value="F:hydrolase activity"/>
    <property type="evidence" value="ECO:0007669"/>
    <property type="project" value="UniProtKB-KW"/>
</dbReference>
<evidence type="ECO:0000256" key="1">
    <source>
        <dbReference type="ARBA" id="ARBA00022801"/>
    </source>
</evidence>
<dbReference type="InterPro" id="IPR029033">
    <property type="entry name" value="His_PPase_superfam"/>
</dbReference>
<accession>A0A2T8FEC0</accession>
<dbReference type="PANTHER" id="PTHR20935:SF1">
    <property type="entry name" value="SLL1549 PROTEIN"/>
    <property type="match status" value="1"/>
</dbReference>
<dbReference type="SUPFAM" id="SSF53254">
    <property type="entry name" value="Phosphoglycerate mutase-like"/>
    <property type="match status" value="1"/>
</dbReference>
<gene>
    <name evidence="2" type="ORF">DDE18_05950</name>
</gene>
<dbReference type="AlphaFoldDB" id="A0A2T8FEC0"/>
<dbReference type="InterPro" id="IPR051021">
    <property type="entry name" value="Mito_Ser/Thr_phosphatase"/>
</dbReference>
<dbReference type="OrthoDB" id="9810154at2"/>
<dbReference type="EMBL" id="QDGZ01000002">
    <property type="protein sequence ID" value="PVG84045.1"/>
    <property type="molecule type" value="Genomic_DNA"/>
</dbReference>
<organism evidence="2 3">
    <name type="scientific">Nocardioides gansuensis</name>
    <dbReference type="NCBI Taxonomy" id="2138300"/>
    <lineage>
        <taxon>Bacteria</taxon>
        <taxon>Bacillati</taxon>
        <taxon>Actinomycetota</taxon>
        <taxon>Actinomycetes</taxon>
        <taxon>Propionibacteriales</taxon>
        <taxon>Nocardioidaceae</taxon>
        <taxon>Nocardioides</taxon>
    </lineage>
</organism>
<evidence type="ECO:0000313" key="3">
    <source>
        <dbReference type="Proteomes" id="UP000246018"/>
    </source>
</evidence>
<dbReference type="Proteomes" id="UP000246018">
    <property type="component" value="Unassembled WGS sequence"/>
</dbReference>
<proteinExistence type="predicted"/>
<dbReference type="InterPro" id="IPR013078">
    <property type="entry name" value="His_Pase_superF_clade-1"/>
</dbReference>
<keyword evidence="1" id="KW-0378">Hydrolase</keyword>
<protein>
    <submittedName>
        <fullName evidence="2">Phosphoglycerate mutase</fullName>
    </submittedName>
</protein>
<keyword evidence="3" id="KW-1185">Reference proteome</keyword>
<dbReference type="CDD" id="cd07040">
    <property type="entry name" value="HP"/>
    <property type="match status" value="1"/>
</dbReference>
<dbReference type="Gene3D" id="3.40.50.1240">
    <property type="entry name" value="Phosphoglycerate mutase-like"/>
    <property type="match status" value="1"/>
</dbReference>
<dbReference type="Pfam" id="PF00300">
    <property type="entry name" value="His_Phos_1"/>
    <property type="match status" value="1"/>
</dbReference>
<evidence type="ECO:0000313" key="2">
    <source>
        <dbReference type="EMBL" id="PVG84045.1"/>
    </source>
</evidence>
<name>A0A2T8FEC0_9ACTN</name>
<sequence length="168" mass="17794">MRTLVVVRHSKAEQSGTPDFERHLAERGHGDAADAGRWLATQGIGPDAALVSSSVRTVETWTDIAEAAGWDLEADFDRGLYSAGPETALDLVRLTPPETTTLVVVGHNPTMASLAQMLDDGEGDPEVAGRMNEDGFPTSAVAVFAFDGEWADLDMGTATLVAFHVGRG</sequence>
<comment type="caution">
    <text evidence="2">The sequence shown here is derived from an EMBL/GenBank/DDBJ whole genome shotgun (WGS) entry which is preliminary data.</text>
</comment>